<feature type="transmembrane region" description="Helical" evidence="3">
    <location>
        <begin position="38"/>
        <end position="58"/>
    </location>
</feature>
<reference evidence="4 5" key="1">
    <citation type="journal article" date="2020" name="Mol. Biol. Evol.">
        <title>Interspecific Gene Flow and the Evolution of Specialization in Black and White Rhinoceros.</title>
        <authorList>
            <person name="Moodley Y."/>
            <person name="Westbury M.V."/>
            <person name="Russo I.M."/>
            <person name="Gopalakrishnan S."/>
            <person name="Rakotoarivelo A."/>
            <person name="Olsen R.A."/>
            <person name="Prost S."/>
            <person name="Tunstall T."/>
            <person name="Ryder O.A."/>
            <person name="Dalen L."/>
            <person name="Bruford M.W."/>
        </authorList>
    </citation>
    <scope>NUCLEOTIDE SEQUENCE [LARGE SCALE GENOMIC DNA]</scope>
    <source>
        <strain evidence="4">SBR-YM</strain>
        <tissue evidence="4">Skin</tissue>
    </source>
</reference>
<proteinExistence type="predicted"/>
<keyword evidence="2" id="KW-0675">Receptor</keyword>
<evidence type="ECO:0000256" key="3">
    <source>
        <dbReference type="SAM" id="Phobius"/>
    </source>
</evidence>
<keyword evidence="1" id="KW-0297">G-protein coupled receptor</keyword>
<evidence type="ECO:0000256" key="2">
    <source>
        <dbReference type="ARBA" id="ARBA00023170"/>
    </source>
</evidence>
<gene>
    <name evidence="4" type="ORF">HPG69_008174</name>
</gene>
<keyword evidence="5" id="KW-1185">Reference proteome</keyword>
<evidence type="ECO:0000313" key="4">
    <source>
        <dbReference type="EMBL" id="KAF5911577.1"/>
    </source>
</evidence>
<dbReference type="AlphaFoldDB" id="A0A7J7E7A5"/>
<accession>A0A7J7E7A5</accession>
<evidence type="ECO:0000256" key="1">
    <source>
        <dbReference type="ARBA" id="ARBA00023040"/>
    </source>
</evidence>
<feature type="non-terminal residue" evidence="4">
    <location>
        <position position="1"/>
    </location>
</feature>
<keyword evidence="3" id="KW-0812">Transmembrane</keyword>
<dbReference type="PANTHER" id="PTHR48001">
    <property type="entry name" value="OLFACTORY RECEPTOR"/>
    <property type="match status" value="1"/>
</dbReference>
<protein>
    <submittedName>
        <fullName evidence="4">Uncharacterized protein</fullName>
    </submittedName>
</protein>
<comment type="caution">
    <text evidence="4">The sequence shown here is derived from an EMBL/GenBank/DDBJ whole genome shotgun (WGS) entry which is preliminary data.</text>
</comment>
<dbReference type="EMBL" id="JACDTQ010003919">
    <property type="protein sequence ID" value="KAF5911577.1"/>
    <property type="molecule type" value="Genomic_DNA"/>
</dbReference>
<keyword evidence="3" id="KW-0472">Membrane</keyword>
<dbReference type="Proteomes" id="UP000551758">
    <property type="component" value="Unassembled WGS sequence"/>
</dbReference>
<sequence length="115" mass="12870">ILLMMQLTFSVGLEIPHFFCQLAQVHQLPWSGTLINNISLYVATALLCVFLLTVILSYSQIVSSLMRMVKSIGLPVLWDRPGGTPQFCCDSCFTEKLNSFSDVGHSHVHAEPFRL</sequence>
<dbReference type="GO" id="GO:0004930">
    <property type="term" value="F:G protein-coupled receptor activity"/>
    <property type="evidence" value="ECO:0007669"/>
    <property type="project" value="UniProtKB-KW"/>
</dbReference>
<dbReference type="SUPFAM" id="SSF81321">
    <property type="entry name" value="Family A G protein-coupled receptor-like"/>
    <property type="match status" value="1"/>
</dbReference>
<organism evidence="4 5">
    <name type="scientific">Diceros bicornis minor</name>
    <name type="common">South-central black rhinoceros</name>
    <dbReference type="NCBI Taxonomy" id="77932"/>
    <lineage>
        <taxon>Eukaryota</taxon>
        <taxon>Metazoa</taxon>
        <taxon>Chordata</taxon>
        <taxon>Craniata</taxon>
        <taxon>Vertebrata</taxon>
        <taxon>Euteleostomi</taxon>
        <taxon>Mammalia</taxon>
        <taxon>Eutheria</taxon>
        <taxon>Laurasiatheria</taxon>
        <taxon>Perissodactyla</taxon>
        <taxon>Rhinocerotidae</taxon>
        <taxon>Diceros</taxon>
    </lineage>
</organism>
<name>A0A7J7E7A5_DICBM</name>
<evidence type="ECO:0000313" key="5">
    <source>
        <dbReference type="Proteomes" id="UP000551758"/>
    </source>
</evidence>
<keyword evidence="3" id="KW-1133">Transmembrane helix</keyword>
<keyword evidence="1" id="KW-0807">Transducer</keyword>